<evidence type="ECO:0000313" key="1">
    <source>
        <dbReference type="EMBL" id="SEQ20352.1"/>
    </source>
</evidence>
<protein>
    <submittedName>
        <fullName evidence="1">Uncharacterized protein</fullName>
    </submittedName>
</protein>
<keyword evidence="2" id="KW-1185">Reference proteome</keyword>
<dbReference type="RefSeq" id="WP_091451356.1">
    <property type="nucleotide sequence ID" value="NZ_FOGD01000001.1"/>
</dbReference>
<organism evidence="1 2">
    <name type="scientific">Giesbergeria anulus</name>
    <dbReference type="NCBI Taxonomy" id="180197"/>
    <lineage>
        <taxon>Bacteria</taxon>
        <taxon>Pseudomonadati</taxon>
        <taxon>Pseudomonadota</taxon>
        <taxon>Betaproteobacteria</taxon>
        <taxon>Burkholderiales</taxon>
        <taxon>Comamonadaceae</taxon>
        <taxon>Giesbergeria</taxon>
    </lineage>
</organism>
<reference evidence="1 2" key="1">
    <citation type="submission" date="2016-10" db="EMBL/GenBank/DDBJ databases">
        <authorList>
            <person name="de Groot N.N."/>
        </authorList>
    </citation>
    <scope>NUCLEOTIDE SEQUENCE [LARGE SCALE GENOMIC DNA]</scope>
    <source>
        <strain evidence="1 2">ATCC 35958</strain>
    </source>
</reference>
<dbReference type="Proteomes" id="UP000199766">
    <property type="component" value="Unassembled WGS sequence"/>
</dbReference>
<dbReference type="EMBL" id="FOGD01000001">
    <property type="protein sequence ID" value="SEQ20352.1"/>
    <property type="molecule type" value="Genomic_DNA"/>
</dbReference>
<dbReference type="STRING" id="180197.SAMN02982919_00193"/>
<sequence length="140" mass="15114">MANLTSKELRTAMMAAYFNAGAAPTNLYLRLYKDEANIVEATVLTDIAANEQTGGGYAVKTLAPADWTVEEGVGGIRVRLTDQTWTTTADNWNTLRWAVICTSANNTGQILLARDYGTGKTVTGVGANVTVDDLFYQIND</sequence>
<accession>A0A1H9E441</accession>
<gene>
    <name evidence="1" type="ORF">SAMN02982919_00193</name>
</gene>
<dbReference type="AlphaFoldDB" id="A0A1H9E441"/>
<name>A0A1H9E441_9BURK</name>
<evidence type="ECO:0000313" key="2">
    <source>
        <dbReference type="Proteomes" id="UP000199766"/>
    </source>
</evidence>
<proteinExistence type="predicted"/>